<evidence type="ECO:0000313" key="3">
    <source>
        <dbReference type="Proteomes" id="UP000252107"/>
    </source>
</evidence>
<dbReference type="SUPFAM" id="SSF52200">
    <property type="entry name" value="Toll/Interleukin receptor TIR domain"/>
    <property type="match status" value="1"/>
</dbReference>
<evidence type="ECO:0000313" key="2">
    <source>
        <dbReference type="EMBL" id="RCJ30557.1"/>
    </source>
</evidence>
<keyword evidence="3" id="KW-1185">Reference proteome</keyword>
<protein>
    <recommendedName>
        <fullName evidence="1">TIR domain-containing protein</fullName>
    </recommendedName>
</protein>
<dbReference type="InterPro" id="IPR000157">
    <property type="entry name" value="TIR_dom"/>
</dbReference>
<dbReference type="InterPro" id="IPR045437">
    <property type="entry name" value="EAD8"/>
</dbReference>
<dbReference type="InterPro" id="IPR035897">
    <property type="entry name" value="Toll_tir_struct_dom_sf"/>
</dbReference>
<organism evidence="2 3">
    <name type="scientific">Nostoc minutum NIES-26</name>
    <dbReference type="NCBI Taxonomy" id="1844469"/>
    <lineage>
        <taxon>Bacteria</taxon>
        <taxon>Bacillati</taxon>
        <taxon>Cyanobacteriota</taxon>
        <taxon>Cyanophyceae</taxon>
        <taxon>Nostocales</taxon>
        <taxon>Nostocaceae</taxon>
        <taxon>Nostoc</taxon>
    </lineage>
</organism>
<dbReference type="Gene3D" id="3.40.50.10140">
    <property type="entry name" value="Toll/interleukin-1 receptor homology (TIR) domain"/>
    <property type="match status" value="1"/>
</dbReference>
<sequence>METEVFLEQKDVAPLTRSLIQVLMQNNIASDRYSLLDNAGIDSALIGNLRLDSQPNVLAQALVAEFRRYRVDSRRLDYHPMVNLLAHLCEFAEIYRLSDEDFTLFSRLVREGQENFKALKNPRTAESTQDTDTVSVQPQQLNSTIERDRVFISYSHKDKAWFDRLQIVLKPLLRKQIISVWDNTKITAGSLWRDEINDALAAAKVAVLMVSADFLASDFIAEHELPPLLEAAKRGQLTLIWMYLSACDVPTEITSYQAAHNTSKPLKSLSSAEQDEVLVNICKEIEKAAKKPTN</sequence>
<accession>A0A367R276</accession>
<evidence type="ECO:0000259" key="1">
    <source>
        <dbReference type="PROSITE" id="PS50104"/>
    </source>
</evidence>
<feature type="domain" description="TIR" evidence="1">
    <location>
        <begin position="146"/>
        <end position="285"/>
    </location>
</feature>
<reference evidence="2" key="1">
    <citation type="submission" date="2016-04" db="EMBL/GenBank/DDBJ databases">
        <authorList>
            <person name="Tabuchi Yagui T.R."/>
        </authorList>
    </citation>
    <scope>NUCLEOTIDE SEQUENCE [LARGE SCALE GENOMIC DNA]</scope>
    <source>
        <strain evidence="2">NIES-26</strain>
    </source>
</reference>
<name>A0A367R276_9NOSO</name>
<dbReference type="PROSITE" id="PS50104">
    <property type="entry name" value="TIR"/>
    <property type="match status" value="1"/>
</dbReference>
<gene>
    <name evidence="2" type="ORF">A6770_20910</name>
</gene>
<comment type="caution">
    <text evidence="2">The sequence shown here is derived from an EMBL/GenBank/DDBJ whole genome shotgun (WGS) entry which is preliminary data.</text>
</comment>
<dbReference type="GO" id="GO:0007165">
    <property type="term" value="P:signal transduction"/>
    <property type="evidence" value="ECO:0007669"/>
    <property type="project" value="InterPro"/>
</dbReference>
<dbReference type="Proteomes" id="UP000252107">
    <property type="component" value="Unassembled WGS sequence"/>
</dbReference>
<dbReference type="Pfam" id="PF19961">
    <property type="entry name" value="EAD8"/>
    <property type="match status" value="1"/>
</dbReference>
<dbReference type="AlphaFoldDB" id="A0A367R276"/>
<dbReference type="EMBL" id="LXQD01000258">
    <property type="protein sequence ID" value="RCJ30557.1"/>
    <property type="molecule type" value="Genomic_DNA"/>
</dbReference>
<proteinExistence type="predicted"/>
<dbReference type="Pfam" id="PF13676">
    <property type="entry name" value="TIR_2"/>
    <property type="match status" value="1"/>
</dbReference>